<proteinExistence type="predicted"/>
<dbReference type="AlphaFoldDB" id="A0AA39ZQ72"/>
<accession>A0AA39ZQ72</accession>
<sequence length="69" mass="7104">MPDENSEDADATKKPPAQTRPWLPRYAGRQVAHASYGPYPGSGGMLASGSPTYRQVATTAALAGLGCGP</sequence>
<protein>
    <submittedName>
        <fullName evidence="2">Uncharacterized protein</fullName>
    </submittedName>
</protein>
<keyword evidence="3" id="KW-1185">Reference proteome</keyword>
<evidence type="ECO:0000313" key="3">
    <source>
        <dbReference type="Proteomes" id="UP001172101"/>
    </source>
</evidence>
<gene>
    <name evidence="2" type="ORF">B0T26DRAFT_733908</name>
</gene>
<feature type="region of interest" description="Disordered" evidence="1">
    <location>
        <begin position="1"/>
        <end position="26"/>
    </location>
</feature>
<evidence type="ECO:0000256" key="1">
    <source>
        <dbReference type="SAM" id="MobiDB-lite"/>
    </source>
</evidence>
<evidence type="ECO:0000313" key="2">
    <source>
        <dbReference type="EMBL" id="KAK0701563.1"/>
    </source>
</evidence>
<dbReference type="GeneID" id="85326438"/>
<organism evidence="2 3">
    <name type="scientific">Lasiosphaeria miniovina</name>
    <dbReference type="NCBI Taxonomy" id="1954250"/>
    <lineage>
        <taxon>Eukaryota</taxon>
        <taxon>Fungi</taxon>
        <taxon>Dikarya</taxon>
        <taxon>Ascomycota</taxon>
        <taxon>Pezizomycotina</taxon>
        <taxon>Sordariomycetes</taxon>
        <taxon>Sordariomycetidae</taxon>
        <taxon>Sordariales</taxon>
        <taxon>Lasiosphaeriaceae</taxon>
        <taxon>Lasiosphaeria</taxon>
    </lineage>
</organism>
<dbReference type="EMBL" id="JAUIRO010000009">
    <property type="protein sequence ID" value="KAK0701563.1"/>
    <property type="molecule type" value="Genomic_DNA"/>
</dbReference>
<name>A0AA39ZQ72_9PEZI</name>
<dbReference type="RefSeq" id="XP_060289227.1">
    <property type="nucleotide sequence ID" value="XM_060443168.1"/>
</dbReference>
<comment type="caution">
    <text evidence="2">The sequence shown here is derived from an EMBL/GenBank/DDBJ whole genome shotgun (WGS) entry which is preliminary data.</text>
</comment>
<reference evidence="2" key="1">
    <citation type="submission" date="2023-06" db="EMBL/GenBank/DDBJ databases">
        <title>Genome-scale phylogeny and comparative genomics of the fungal order Sordariales.</title>
        <authorList>
            <consortium name="Lawrence Berkeley National Laboratory"/>
            <person name="Hensen N."/>
            <person name="Bonometti L."/>
            <person name="Westerberg I."/>
            <person name="Brannstrom I.O."/>
            <person name="Guillou S."/>
            <person name="Cros-Aarteil S."/>
            <person name="Calhoun S."/>
            <person name="Haridas S."/>
            <person name="Kuo A."/>
            <person name="Mondo S."/>
            <person name="Pangilinan J."/>
            <person name="Riley R."/>
            <person name="LaButti K."/>
            <person name="Andreopoulos B."/>
            <person name="Lipzen A."/>
            <person name="Chen C."/>
            <person name="Yanf M."/>
            <person name="Daum C."/>
            <person name="Ng V."/>
            <person name="Clum A."/>
            <person name="Steindorff A."/>
            <person name="Ohm R."/>
            <person name="Martin F."/>
            <person name="Silar P."/>
            <person name="Natvig D."/>
            <person name="Lalanne C."/>
            <person name="Gautier V."/>
            <person name="Ament-velasquez S.L."/>
            <person name="Kruys A."/>
            <person name="Hutchinson M.I."/>
            <person name="Powell A.J."/>
            <person name="Barry K."/>
            <person name="Miller A.N."/>
            <person name="Grigoriev I.V."/>
            <person name="Debuchy R."/>
            <person name="Gladieux P."/>
            <person name="Thoren M.H."/>
            <person name="Johannesson H."/>
        </authorList>
    </citation>
    <scope>NUCLEOTIDE SEQUENCE</scope>
    <source>
        <strain evidence="2">SMH2392-1A</strain>
    </source>
</reference>
<dbReference type="Proteomes" id="UP001172101">
    <property type="component" value="Unassembled WGS sequence"/>
</dbReference>